<dbReference type="Proteomes" id="UP001318040">
    <property type="component" value="Chromosome 38"/>
</dbReference>
<dbReference type="PROSITE" id="PS50222">
    <property type="entry name" value="EF_HAND_2"/>
    <property type="match status" value="3"/>
</dbReference>
<dbReference type="RefSeq" id="XP_032823834.1">
    <property type="nucleotide sequence ID" value="XM_032967943.1"/>
</dbReference>
<feature type="domain" description="EF-hand" evidence="4">
    <location>
        <begin position="29"/>
        <end position="64"/>
    </location>
</feature>
<feature type="domain" description="EF-hand" evidence="4">
    <location>
        <begin position="106"/>
        <end position="141"/>
    </location>
</feature>
<dbReference type="PANTHER" id="PTHR45917">
    <property type="entry name" value="CALCIUM-BINDING PROTEIN 1-RELATED"/>
    <property type="match status" value="1"/>
</dbReference>
<dbReference type="GO" id="GO:0005737">
    <property type="term" value="C:cytoplasm"/>
    <property type="evidence" value="ECO:0007669"/>
    <property type="project" value="TreeGrafter"/>
</dbReference>
<dbReference type="RefSeq" id="XP_032823837.1">
    <property type="nucleotide sequence ID" value="XM_032967946.1"/>
</dbReference>
<dbReference type="FunFam" id="1.10.238.10:FF:000037">
    <property type="entry name" value="calcium-binding protein 1 isoform X2"/>
    <property type="match status" value="1"/>
</dbReference>
<dbReference type="Gene3D" id="1.10.238.10">
    <property type="entry name" value="EF-hand"/>
    <property type="match status" value="2"/>
</dbReference>
<evidence type="ECO:0000259" key="4">
    <source>
        <dbReference type="PROSITE" id="PS50222"/>
    </source>
</evidence>
<dbReference type="InterPro" id="IPR011992">
    <property type="entry name" value="EF-hand-dom_pair"/>
</dbReference>
<keyword evidence="2" id="KW-0677">Repeat</keyword>
<keyword evidence="3" id="KW-0106">Calcium</keyword>
<proteinExistence type="predicted"/>
<dbReference type="RefSeq" id="XP_032823835.1">
    <property type="nucleotide sequence ID" value="XM_032967944.1"/>
</dbReference>
<evidence type="ECO:0000256" key="3">
    <source>
        <dbReference type="ARBA" id="ARBA00022837"/>
    </source>
</evidence>
<protein>
    <submittedName>
        <fullName evidence="6 7">Calcium-binding protein 1-like</fullName>
    </submittedName>
</protein>
<feature type="domain" description="EF-hand" evidence="4">
    <location>
        <begin position="143"/>
        <end position="174"/>
    </location>
</feature>
<evidence type="ECO:0000313" key="10">
    <source>
        <dbReference type="RefSeq" id="XP_032823838.1"/>
    </source>
</evidence>
<evidence type="ECO:0000313" key="9">
    <source>
        <dbReference type="RefSeq" id="XP_032823837.1"/>
    </source>
</evidence>
<evidence type="ECO:0000256" key="2">
    <source>
        <dbReference type="ARBA" id="ARBA00022737"/>
    </source>
</evidence>
<dbReference type="GeneID" id="116950264"/>
<evidence type="ECO:0000313" key="6">
    <source>
        <dbReference type="RefSeq" id="XP_032823834.1"/>
    </source>
</evidence>
<dbReference type="RefSeq" id="XP_032823838.1">
    <property type="nucleotide sequence ID" value="XM_032967947.1"/>
</dbReference>
<reference evidence="6 7" key="1">
    <citation type="submission" date="2025-04" db="UniProtKB">
        <authorList>
            <consortium name="RefSeq"/>
        </authorList>
    </citation>
    <scope>IDENTIFICATION</scope>
    <source>
        <tissue evidence="6 7">Sperm</tissue>
    </source>
</reference>
<dbReference type="SMART" id="SM00054">
    <property type="entry name" value="EFh"/>
    <property type="match status" value="3"/>
</dbReference>
<dbReference type="InterPro" id="IPR002048">
    <property type="entry name" value="EF_hand_dom"/>
</dbReference>
<evidence type="ECO:0000256" key="1">
    <source>
        <dbReference type="ARBA" id="ARBA00022723"/>
    </source>
</evidence>
<name>A0AAJ7X6Z7_PETMA</name>
<dbReference type="KEGG" id="pmrn:116950264"/>
<dbReference type="AlphaFoldDB" id="A0AAJ7X6Z7"/>
<dbReference type="GO" id="GO:0005246">
    <property type="term" value="F:calcium channel regulator activity"/>
    <property type="evidence" value="ECO:0007669"/>
    <property type="project" value="TreeGrafter"/>
</dbReference>
<dbReference type="InterPro" id="IPR018247">
    <property type="entry name" value="EF_Hand_1_Ca_BS"/>
</dbReference>
<dbReference type="CDD" id="cd00051">
    <property type="entry name" value="EFh"/>
    <property type="match status" value="1"/>
</dbReference>
<dbReference type="PANTHER" id="PTHR45917:SF12">
    <property type="entry name" value="CALMODULIN-ALPHA-LIKE"/>
    <property type="match status" value="1"/>
</dbReference>
<dbReference type="SUPFAM" id="SSF47473">
    <property type="entry name" value="EF-hand"/>
    <property type="match status" value="1"/>
</dbReference>
<dbReference type="FunFam" id="1.10.238.10:FF:000069">
    <property type="entry name" value="calcium-binding protein 1 isoform X1"/>
    <property type="match status" value="1"/>
</dbReference>
<dbReference type="InterPro" id="IPR043582">
    <property type="entry name" value="CaBP1/2/4/5"/>
</dbReference>
<keyword evidence="1" id="KW-0479">Metal-binding</keyword>
<evidence type="ECO:0000313" key="7">
    <source>
        <dbReference type="RefSeq" id="XP_032823835.1"/>
    </source>
</evidence>
<dbReference type="GO" id="GO:0005509">
    <property type="term" value="F:calcium ion binding"/>
    <property type="evidence" value="ECO:0007669"/>
    <property type="project" value="InterPro"/>
</dbReference>
<dbReference type="Pfam" id="PF13499">
    <property type="entry name" value="EF-hand_7"/>
    <property type="match status" value="2"/>
</dbReference>
<sequence>MQNLLGPACIFLRGGLAEALIKERELRPEEIEELREAFREFDRDGDGFMTCRDLGLCMRTMGFMPTEMELLELSQSINMTQGGRVDFEDFVELMAPKLLAETSGMVGIKELRDAFREFDTNGDGRISSAELREAVGQLMGEQVSARDIDEIVRDVDTNGDGHVDFEEFVKMMSR</sequence>
<dbReference type="RefSeq" id="XP_032823836.1">
    <property type="nucleotide sequence ID" value="XM_032967945.1"/>
</dbReference>
<organism evidence="5 6">
    <name type="scientific">Petromyzon marinus</name>
    <name type="common">Sea lamprey</name>
    <dbReference type="NCBI Taxonomy" id="7757"/>
    <lineage>
        <taxon>Eukaryota</taxon>
        <taxon>Metazoa</taxon>
        <taxon>Chordata</taxon>
        <taxon>Craniata</taxon>
        <taxon>Vertebrata</taxon>
        <taxon>Cyclostomata</taxon>
        <taxon>Hyperoartia</taxon>
        <taxon>Petromyzontiformes</taxon>
        <taxon>Petromyzontidae</taxon>
        <taxon>Petromyzon</taxon>
    </lineage>
</organism>
<accession>A0AAJ7X6Z7</accession>
<keyword evidence="5" id="KW-1185">Reference proteome</keyword>
<dbReference type="PROSITE" id="PS00018">
    <property type="entry name" value="EF_HAND_1"/>
    <property type="match status" value="3"/>
</dbReference>
<evidence type="ECO:0000313" key="5">
    <source>
        <dbReference type="Proteomes" id="UP001318040"/>
    </source>
</evidence>
<evidence type="ECO:0000313" key="8">
    <source>
        <dbReference type="RefSeq" id="XP_032823836.1"/>
    </source>
</evidence>
<gene>
    <name evidence="6 7 8 9 10" type="primary">LOC116950264</name>
</gene>